<dbReference type="RefSeq" id="WP_009581975.1">
    <property type="nucleotide sequence ID" value="NZ_AMZN01000070.1"/>
</dbReference>
<dbReference type="EMBL" id="AMZN01000070">
    <property type="protein sequence ID" value="ELR69597.1"/>
    <property type="molecule type" value="Genomic_DNA"/>
</dbReference>
<reference evidence="1 2" key="1">
    <citation type="submission" date="2012-12" db="EMBL/GenBank/DDBJ databases">
        <title>Genome assembly of Fulvivirga imtechensis AK7.</title>
        <authorList>
            <person name="Nupur N."/>
            <person name="Khatri I."/>
            <person name="Kumar R."/>
            <person name="Subramanian S."/>
            <person name="Pinnaka A."/>
        </authorList>
    </citation>
    <scope>NUCLEOTIDE SEQUENCE [LARGE SCALE GENOMIC DNA]</scope>
    <source>
        <strain evidence="1 2">AK7</strain>
    </source>
</reference>
<sequence>MKGFEGDLTRKVPLDQFGTFEVFVQMKEGKPYQHEGIVHAPNNEMAFVFAKEQFSRRMTCTGIFVVETRNVFVTQFTEGEDTVYNYVPDEFPQQGEKEQYEFFHLMKRGKQHEHVGAVEAKNPQEALALAKPAFINEKPVFNVWVIKTKDILFTSEEDKIIWDTLPEKKFREASDYKAGDKLKAFKENKAAQNQEK</sequence>
<evidence type="ECO:0000313" key="1">
    <source>
        <dbReference type="EMBL" id="ELR69597.1"/>
    </source>
</evidence>
<comment type="caution">
    <text evidence="1">The sequence shown here is derived from an EMBL/GenBank/DDBJ whole genome shotgun (WGS) entry which is preliminary data.</text>
</comment>
<dbReference type="eggNOG" id="COG3460">
    <property type="taxonomic scope" value="Bacteria"/>
</dbReference>
<protein>
    <submittedName>
        <fullName evidence="1">Phenylacetate-CoA oxygenase, PaaH subunit</fullName>
    </submittedName>
</protein>
<dbReference type="InterPro" id="IPR009359">
    <property type="entry name" value="PaaB"/>
</dbReference>
<name>L8JQE5_9BACT</name>
<evidence type="ECO:0000313" key="2">
    <source>
        <dbReference type="Proteomes" id="UP000011135"/>
    </source>
</evidence>
<gene>
    <name evidence="1" type="ORF">C900_04822</name>
</gene>
<dbReference type="Gene3D" id="3.10.20.520">
    <property type="entry name" value="Phenylacetic acid degradation B"/>
    <property type="match status" value="2"/>
</dbReference>
<dbReference type="AlphaFoldDB" id="L8JQE5"/>
<dbReference type="STRING" id="1237149.C900_04822"/>
<dbReference type="InterPro" id="IPR038693">
    <property type="entry name" value="PaaB_sf"/>
</dbReference>
<dbReference type="Proteomes" id="UP000011135">
    <property type="component" value="Unassembled WGS sequence"/>
</dbReference>
<proteinExistence type="predicted"/>
<organism evidence="1 2">
    <name type="scientific">Fulvivirga imtechensis AK7</name>
    <dbReference type="NCBI Taxonomy" id="1237149"/>
    <lineage>
        <taxon>Bacteria</taxon>
        <taxon>Pseudomonadati</taxon>
        <taxon>Bacteroidota</taxon>
        <taxon>Cytophagia</taxon>
        <taxon>Cytophagales</taxon>
        <taxon>Fulvivirgaceae</taxon>
        <taxon>Fulvivirga</taxon>
    </lineage>
</organism>
<keyword evidence="2" id="KW-1185">Reference proteome</keyword>
<dbReference type="Pfam" id="PF06243">
    <property type="entry name" value="PaaB"/>
    <property type="match status" value="2"/>
</dbReference>
<accession>L8JQE5</accession>